<dbReference type="AlphaFoldDB" id="A0A1G7DJI3"/>
<proteinExistence type="predicted"/>
<dbReference type="STRING" id="282683.SAMN04488105_104243"/>
<keyword evidence="1" id="KW-0472">Membrane</keyword>
<keyword evidence="1" id="KW-1133">Transmembrane helix</keyword>
<dbReference type="Proteomes" id="UP000198994">
    <property type="component" value="Unassembled WGS sequence"/>
</dbReference>
<reference evidence="3" key="1">
    <citation type="submission" date="2016-10" db="EMBL/GenBank/DDBJ databases">
        <authorList>
            <person name="Varghese N."/>
            <person name="Submissions S."/>
        </authorList>
    </citation>
    <scope>NUCLEOTIDE SEQUENCE [LARGE SCALE GENOMIC DNA]</scope>
    <source>
        <strain evidence="3">DSM 10146</strain>
    </source>
</reference>
<sequence>MNGLLHFLQTPWGIAASGGLWVVKAGVGYVLLRAWRARRPRG</sequence>
<dbReference type="EMBL" id="FNAV01000004">
    <property type="protein sequence ID" value="SDE51236.1"/>
    <property type="molecule type" value="Genomic_DNA"/>
</dbReference>
<protein>
    <submittedName>
        <fullName evidence="2">Uncharacterized protein</fullName>
    </submittedName>
</protein>
<evidence type="ECO:0000313" key="3">
    <source>
        <dbReference type="Proteomes" id="UP000198994"/>
    </source>
</evidence>
<keyword evidence="1" id="KW-0812">Transmembrane</keyword>
<gene>
    <name evidence="2" type="ORF">SAMN04488105_104243</name>
</gene>
<evidence type="ECO:0000256" key="1">
    <source>
        <dbReference type="SAM" id="Phobius"/>
    </source>
</evidence>
<organism evidence="2 3">
    <name type="scientific">Salipiger thiooxidans</name>
    <dbReference type="NCBI Taxonomy" id="282683"/>
    <lineage>
        <taxon>Bacteria</taxon>
        <taxon>Pseudomonadati</taxon>
        <taxon>Pseudomonadota</taxon>
        <taxon>Alphaproteobacteria</taxon>
        <taxon>Rhodobacterales</taxon>
        <taxon>Roseobacteraceae</taxon>
        <taxon>Salipiger</taxon>
    </lineage>
</organism>
<feature type="transmembrane region" description="Helical" evidence="1">
    <location>
        <begin position="12"/>
        <end position="32"/>
    </location>
</feature>
<keyword evidence="3" id="KW-1185">Reference proteome</keyword>
<evidence type="ECO:0000313" key="2">
    <source>
        <dbReference type="EMBL" id="SDE51236.1"/>
    </source>
</evidence>
<dbReference type="RefSeq" id="WP_278184692.1">
    <property type="nucleotide sequence ID" value="NZ_FNAV01000004.1"/>
</dbReference>
<name>A0A1G7DJI3_9RHOB</name>
<accession>A0A1G7DJI3</accession>